<name>A0A8H5BI07_9AGAR</name>
<keyword evidence="3" id="KW-1185">Reference proteome</keyword>
<feature type="region of interest" description="Disordered" evidence="1">
    <location>
        <begin position="469"/>
        <end position="536"/>
    </location>
</feature>
<dbReference type="EMBL" id="JAACJK010000166">
    <property type="protein sequence ID" value="KAF5323526.1"/>
    <property type="molecule type" value="Genomic_DNA"/>
</dbReference>
<gene>
    <name evidence="2" type="ORF">D9611_005648</name>
</gene>
<evidence type="ECO:0000313" key="2">
    <source>
        <dbReference type="EMBL" id="KAF5323526.1"/>
    </source>
</evidence>
<feature type="compositionally biased region" description="Low complexity" evidence="1">
    <location>
        <begin position="309"/>
        <end position="319"/>
    </location>
</feature>
<protein>
    <recommendedName>
        <fullName evidence="4">Arrestin C-terminal-like domain-containing protein</fullName>
    </recommendedName>
</protein>
<dbReference type="Proteomes" id="UP000541558">
    <property type="component" value="Unassembled WGS sequence"/>
</dbReference>
<dbReference type="InterPro" id="IPR014752">
    <property type="entry name" value="Arrestin-like_C"/>
</dbReference>
<proteinExistence type="predicted"/>
<accession>A0A8H5BI07</accession>
<comment type="caution">
    <text evidence="2">The sequence shown here is derived from an EMBL/GenBank/DDBJ whole genome shotgun (WGS) entry which is preliminary data.</text>
</comment>
<dbReference type="SUPFAM" id="SSF81296">
    <property type="entry name" value="E set domains"/>
    <property type="match status" value="1"/>
</dbReference>
<dbReference type="OrthoDB" id="298939at2759"/>
<evidence type="ECO:0008006" key="4">
    <source>
        <dbReference type="Google" id="ProtNLM"/>
    </source>
</evidence>
<feature type="region of interest" description="Disordered" evidence="1">
    <location>
        <begin position="385"/>
        <end position="404"/>
    </location>
</feature>
<reference evidence="2 3" key="1">
    <citation type="journal article" date="2020" name="ISME J.">
        <title>Uncovering the hidden diversity of litter-decomposition mechanisms in mushroom-forming fungi.</title>
        <authorList>
            <person name="Floudas D."/>
            <person name="Bentzer J."/>
            <person name="Ahren D."/>
            <person name="Johansson T."/>
            <person name="Persson P."/>
            <person name="Tunlid A."/>
        </authorList>
    </citation>
    <scope>NUCLEOTIDE SEQUENCE [LARGE SCALE GENOMIC DNA]</scope>
    <source>
        <strain evidence="2 3">CBS 175.51</strain>
    </source>
</reference>
<feature type="compositionally biased region" description="Basic residues" evidence="1">
    <location>
        <begin position="481"/>
        <end position="490"/>
    </location>
</feature>
<organism evidence="2 3">
    <name type="scientific">Ephemerocybe angulata</name>
    <dbReference type="NCBI Taxonomy" id="980116"/>
    <lineage>
        <taxon>Eukaryota</taxon>
        <taxon>Fungi</taxon>
        <taxon>Dikarya</taxon>
        <taxon>Basidiomycota</taxon>
        <taxon>Agaricomycotina</taxon>
        <taxon>Agaricomycetes</taxon>
        <taxon>Agaricomycetidae</taxon>
        <taxon>Agaricales</taxon>
        <taxon>Agaricineae</taxon>
        <taxon>Psathyrellaceae</taxon>
        <taxon>Ephemerocybe</taxon>
    </lineage>
</organism>
<dbReference type="InterPro" id="IPR014756">
    <property type="entry name" value="Ig_E-set"/>
</dbReference>
<sequence>MVADGRLRLIGFECIAPVKERSIFYEYVVPLSSVARDLGDLYLSGADEEGFMLVNEGQFLFPFSFEISSTADYGAPKGSFTPHSGVALRSIRIKDPISEGKSVAHFYRDIHVWPRLETSEALSPLSRPIQVTMSDFDGALKFTVILHRLTWIAGQPCFLKFLVVNKTVKTVRSLAIELHRDTVVYKPQPGSNGTDDDSNFEAFTVSKLISAVSLPMGDRAERGYAGARGWWTGVLPGESLQFSHSIALPVDALSVSKGRLLEVAYRLRAAISLGNLLPTELSADVPIRIINFISLDPPPSQPNVPPAISTQASSQSSQERSGKRPISFLSSTGPKHALAMHQEDRDIVQEVVVTAPVPKMQSENSAGHFADLYYNSIQEHPEGYLGSESSGDIAARPTSNDHLPEMRTLPTKSSCYSQMSLQRNTNVDREHEGGALPHSELAIPAPVVMEVSQSSGQGTQTVYFSSLLSQRPSRVGSPPSIKKHTSRKLPRPPLTPTNEGAMANPGPPSTPPRRSTGSEAAFPGLSPLSPGAVSVKDKIRELEERVKAIEAGSNL</sequence>
<dbReference type="AlphaFoldDB" id="A0A8H5BI07"/>
<evidence type="ECO:0000256" key="1">
    <source>
        <dbReference type="SAM" id="MobiDB-lite"/>
    </source>
</evidence>
<dbReference type="Gene3D" id="2.60.40.640">
    <property type="match status" value="1"/>
</dbReference>
<evidence type="ECO:0000313" key="3">
    <source>
        <dbReference type="Proteomes" id="UP000541558"/>
    </source>
</evidence>
<feature type="region of interest" description="Disordered" evidence="1">
    <location>
        <begin position="300"/>
        <end position="331"/>
    </location>
</feature>